<dbReference type="STRING" id="136037.A0A067RHB0"/>
<evidence type="ECO:0000256" key="3">
    <source>
        <dbReference type="ARBA" id="ARBA00022490"/>
    </source>
</evidence>
<evidence type="ECO:0000256" key="4">
    <source>
        <dbReference type="ARBA" id="ARBA00022723"/>
    </source>
</evidence>
<dbReference type="EMBL" id="KK852507">
    <property type="protein sequence ID" value="KDR22433.1"/>
    <property type="molecule type" value="Genomic_DNA"/>
</dbReference>
<dbReference type="PROSITE" id="PS50023">
    <property type="entry name" value="LIM_DOMAIN_2"/>
    <property type="match status" value="2"/>
</dbReference>
<feature type="region of interest" description="Disordered" evidence="9">
    <location>
        <begin position="249"/>
        <end position="288"/>
    </location>
</feature>
<dbReference type="PANTHER" id="PTHR24211:SF22">
    <property type="entry name" value="TESTIN"/>
    <property type="match status" value="1"/>
</dbReference>
<dbReference type="CDD" id="cd09340">
    <property type="entry name" value="LIM1_Testin_like"/>
    <property type="match status" value="1"/>
</dbReference>
<evidence type="ECO:0000256" key="6">
    <source>
        <dbReference type="ARBA" id="ARBA00022833"/>
    </source>
</evidence>
<gene>
    <name evidence="12" type="ORF">L798_01427</name>
</gene>
<keyword evidence="13" id="KW-1185">Reference proteome</keyword>
<dbReference type="OrthoDB" id="10069167at2759"/>
<keyword evidence="7 8" id="KW-0440">LIM domain</keyword>
<evidence type="ECO:0000256" key="2">
    <source>
        <dbReference type="ARBA" id="ARBA00008268"/>
    </source>
</evidence>
<feature type="domain" description="LIM zinc-binding" evidence="10">
    <location>
        <begin position="678"/>
        <end position="743"/>
    </location>
</feature>
<evidence type="ECO:0000256" key="9">
    <source>
        <dbReference type="SAM" id="MobiDB-lite"/>
    </source>
</evidence>
<feature type="compositionally biased region" description="Low complexity" evidence="9">
    <location>
        <begin position="250"/>
        <end position="263"/>
    </location>
</feature>
<feature type="domain" description="PET" evidence="11">
    <location>
        <begin position="108"/>
        <end position="216"/>
    </location>
</feature>
<dbReference type="eggNOG" id="KOG1704">
    <property type="taxonomic scope" value="Eukaryota"/>
</dbReference>
<feature type="compositionally biased region" description="Polar residues" evidence="9">
    <location>
        <begin position="430"/>
        <end position="449"/>
    </location>
</feature>
<comment type="subcellular location">
    <subcellularLocation>
        <location evidence="1">Cytoplasm</location>
    </subcellularLocation>
</comment>
<evidence type="ECO:0000313" key="13">
    <source>
        <dbReference type="Proteomes" id="UP000027135"/>
    </source>
</evidence>
<evidence type="ECO:0000256" key="8">
    <source>
        <dbReference type="PROSITE-ProRule" id="PRU00125"/>
    </source>
</evidence>
<dbReference type="InParanoid" id="A0A067RHB0"/>
<dbReference type="PROSITE" id="PS51303">
    <property type="entry name" value="PET"/>
    <property type="match status" value="1"/>
</dbReference>
<name>A0A067RHB0_ZOONE</name>
<dbReference type="CDD" id="cd09341">
    <property type="entry name" value="LIM2_Testin_like"/>
    <property type="match status" value="1"/>
</dbReference>
<dbReference type="FunFam" id="2.10.110.10:FF:000005">
    <property type="entry name" value="Testin isoform 1"/>
    <property type="match status" value="1"/>
</dbReference>
<dbReference type="FunFam" id="2.10.110.10:FF:000035">
    <property type="entry name" value="prickle-like protein 2 isoform X1"/>
    <property type="match status" value="1"/>
</dbReference>
<dbReference type="Gene3D" id="2.10.110.10">
    <property type="entry name" value="Cysteine Rich Protein"/>
    <property type="match status" value="3"/>
</dbReference>
<dbReference type="FunCoup" id="A0A067RHB0">
    <property type="interactions" value="192"/>
</dbReference>
<proteinExistence type="inferred from homology"/>
<dbReference type="CDD" id="cd09829">
    <property type="entry name" value="PET_testin"/>
    <property type="match status" value="1"/>
</dbReference>
<accession>A0A067RHB0</accession>
<protein>
    <submittedName>
        <fullName evidence="12">Prickle-like protein 2</fullName>
    </submittedName>
</protein>
<evidence type="ECO:0000256" key="7">
    <source>
        <dbReference type="ARBA" id="ARBA00023038"/>
    </source>
</evidence>
<sequence length="866" mass="94765">MNTSEETPKTPEWMLLLESKKKRPHRLAHEIGAGAPCLSCGDACPGLDLHFWRKLCRNCKCKKEEHDVRDDEGYEQFEILFANSGTGKKKHIGAFLNIKVPETSVSVPNSGIASRNSNSTGSKSIAFDWVPPDVSEDVAAQYMLQLPSSKLPISGSDGALYRRQQLEKQVPLHDIDASKCHGLTPDEIKGLQQYLENLKNNVVGQGRVTKVPVLYTEQRVPYSGPTQHQSLTVAQSSVTGESKPIKIATSQSAQSLRSLSSLPLPRPFAPQNYDKNYSDSFPPPPLSDSLPSNVTNLGLKTPSAFFPHPRHVGYFDAPVVADQQAHYLASSTADHSNQGVQYSTELPGRHVAQTFGDVIAAVAAEDGKQYINVPFPTHVSVGQPSHTHARDGTFVSEQQAHEIAFSTQIPVGLVSQHSKALDNAREVSDQATPSEQMSPFGSITENNVPGENKHVARDGVITASRHPAGVLFSANTKTKNPQSTESLSNLLHGNGNFIQDECITTIQSHGDGTDIFQVPSDNAKLTHLQQADVGGNFQQDRGMSAEQYPYNVAYSSACSGQKSSLHSSPINSGIHNVPKVSSLPQCPNNVPSFPQVGDLSIPQDAKFLPYSTNILEQVAHSVPIAGDSLPKSALVMQQGHLVNQEGPEPECIEQELTGKLQQLTGLGNGSSQLEEYHLNCHKCNRTIIAGEVAVLAERAGKQAAWHPQCFVCCTCEELLVDLIYFYHKGDVYCGRHYAELLNIPRCFACDELIFVKEYTCAEGNAFHVKHFCCYECDTPLGGKQYIPKDNQPVCLECFQKKYGKSCHTCKLKIAAGDQRVGWKDLSWHVLPECFCCSQCYKSLLGGKFLVRNEQPFCSKECAQAAI</sequence>
<dbReference type="SMART" id="SM00132">
    <property type="entry name" value="LIM"/>
    <property type="match status" value="3"/>
</dbReference>
<dbReference type="InterPro" id="IPR033724">
    <property type="entry name" value="PET_testin"/>
</dbReference>
<dbReference type="InterPro" id="IPR001781">
    <property type="entry name" value="Znf_LIM"/>
</dbReference>
<evidence type="ECO:0000256" key="5">
    <source>
        <dbReference type="ARBA" id="ARBA00022737"/>
    </source>
</evidence>
<keyword evidence="3" id="KW-0963">Cytoplasm</keyword>
<evidence type="ECO:0000259" key="10">
    <source>
        <dbReference type="PROSITE" id="PS50023"/>
    </source>
</evidence>
<dbReference type="PANTHER" id="PTHR24211">
    <property type="entry name" value="LIM DOMAIN-CONTAINING PROTEIN"/>
    <property type="match status" value="1"/>
</dbReference>
<dbReference type="SUPFAM" id="SSF57716">
    <property type="entry name" value="Glucocorticoid receptor-like (DNA-binding domain)"/>
    <property type="match status" value="2"/>
</dbReference>
<dbReference type="AlphaFoldDB" id="A0A067RHB0"/>
<reference evidence="12 13" key="1">
    <citation type="journal article" date="2014" name="Nat. Commun.">
        <title>Molecular traces of alternative social organization in a termite genome.</title>
        <authorList>
            <person name="Terrapon N."/>
            <person name="Li C."/>
            <person name="Robertson H.M."/>
            <person name="Ji L."/>
            <person name="Meng X."/>
            <person name="Booth W."/>
            <person name="Chen Z."/>
            <person name="Childers C.P."/>
            <person name="Glastad K.M."/>
            <person name="Gokhale K."/>
            <person name="Gowin J."/>
            <person name="Gronenberg W."/>
            <person name="Hermansen R.A."/>
            <person name="Hu H."/>
            <person name="Hunt B.G."/>
            <person name="Huylmans A.K."/>
            <person name="Khalil S.M."/>
            <person name="Mitchell R.D."/>
            <person name="Munoz-Torres M.C."/>
            <person name="Mustard J.A."/>
            <person name="Pan H."/>
            <person name="Reese J.T."/>
            <person name="Scharf M.E."/>
            <person name="Sun F."/>
            <person name="Vogel H."/>
            <person name="Xiao J."/>
            <person name="Yang W."/>
            <person name="Yang Z."/>
            <person name="Yang Z."/>
            <person name="Zhou J."/>
            <person name="Zhu J."/>
            <person name="Brent C.S."/>
            <person name="Elsik C.G."/>
            <person name="Goodisman M.A."/>
            <person name="Liberles D.A."/>
            <person name="Roe R.M."/>
            <person name="Vargo E.L."/>
            <person name="Vilcinskas A."/>
            <person name="Wang J."/>
            <person name="Bornberg-Bauer E."/>
            <person name="Korb J."/>
            <person name="Zhang G."/>
            <person name="Liebig J."/>
        </authorList>
    </citation>
    <scope>NUCLEOTIDE SEQUENCE [LARGE SCALE GENOMIC DNA]</scope>
    <source>
        <tissue evidence="12">Whole organism</tissue>
    </source>
</reference>
<organism evidence="12 13">
    <name type="scientific">Zootermopsis nevadensis</name>
    <name type="common">Dampwood termite</name>
    <dbReference type="NCBI Taxonomy" id="136037"/>
    <lineage>
        <taxon>Eukaryota</taxon>
        <taxon>Metazoa</taxon>
        <taxon>Ecdysozoa</taxon>
        <taxon>Arthropoda</taxon>
        <taxon>Hexapoda</taxon>
        <taxon>Insecta</taxon>
        <taxon>Pterygota</taxon>
        <taxon>Neoptera</taxon>
        <taxon>Polyneoptera</taxon>
        <taxon>Dictyoptera</taxon>
        <taxon>Blattodea</taxon>
        <taxon>Blattoidea</taxon>
        <taxon>Termitoidae</taxon>
        <taxon>Termopsidae</taxon>
        <taxon>Zootermopsis</taxon>
    </lineage>
</organism>
<dbReference type="InterPro" id="IPR010442">
    <property type="entry name" value="PET_domain"/>
</dbReference>
<feature type="domain" description="LIM zinc-binding" evidence="10">
    <location>
        <begin position="744"/>
        <end position="804"/>
    </location>
</feature>
<evidence type="ECO:0000313" key="12">
    <source>
        <dbReference type="EMBL" id="KDR22433.1"/>
    </source>
</evidence>
<dbReference type="Pfam" id="PF00412">
    <property type="entry name" value="LIM"/>
    <property type="match status" value="3"/>
</dbReference>
<keyword evidence="6 8" id="KW-0862">Zinc</keyword>
<dbReference type="GO" id="GO:0005737">
    <property type="term" value="C:cytoplasm"/>
    <property type="evidence" value="ECO:0007669"/>
    <property type="project" value="UniProtKB-SubCell"/>
</dbReference>
<dbReference type="InterPro" id="IPR047120">
    <property type="entry name" value="Pk/Esn/Tes"/>
</dbReference>
<evidence type="ECO:0000256" key="1">
    <source>
        <dbReference type="ARBA" id="ARBA00004496"/>
    </source>
</evidence>
<dbReference type="OMA" id="IEDMNMY"/>
<feature type="region of interest" description="Disordered" evidence="9">
    <location>
        <begin position="430"/>
        <end position="450"/>
    </location>
</feature>
<comment type="similarity">
    <text evidence="2">Belongs to the prickle / espinas / testin family.</text>
</comment>
<evidence type="ECO:0000259" key="11">
    <source>
        <dbReference type="PROSITE" id="PS51303"/>
    </source>
</evidence>
<keyword evidence="5" id="KW-0677">Repeat</keyword>
<dbReference type="GO" id="GO:0008270">
    <property type="term" value="F:zinc ion binding"/>
    <property type="evidence" value="ECO:0007669"/>
    <property type="project" value="InterPro"/>
</dbReference>
<dbReference type="PROSITE" id="PS00478">
    <property type="entry name" value="LIM_DOMAIN_1"/>
    <property type="match status" value="2"/>
</dbReference>
<keyword evidence="4 8" id="KW-0479">Metal-binding</keyword>
<dbReference type="Proteomes" id="UP000027135">
    <property type="component" value="Unassembled WGS sequence"/>
</dbReference>
<dbReference type="Pfam" id="PF06297">
    <property type="entry name" value="PET"/>
    <property type="match status" value="1"/>
</dbReference>